<comment type="subcellular location">
    <subcellularLocation>
        <location evidence="1 11">Cell outer membrane</location>
        <topology evidence="1 11">Multi-pass membrane protein</topology>
    </subcellularLocation>
</comment>
<evidence type="ECO:0000256" key="3">
    <source>
        <dbReference type="ARBA" id="ARBA00022448"/>
    </source>
</evidence>
<dbReference type="PROSITE" id="PS01156">
    <property type="entry name" value="TONB_DEPENDENT_REC_2"/>
    <property type="match status" value="1"/>
</dbReference>
<evidence type="ECO:0000256" key="4">
    <source>
        <dbReference type="ARBA" id="ARBA00022452"/>
    </source>
</evidence>
<organism evidence="18 19">
    <name type="scientific">Paracandidimonas soli</name>
    <dbReference type="NCBI Taxonomy" id="1917182"/>
    <lineage>
        <taxon>Bacteria</taxon>
        <taxon>Pseudomonadati</taxon>
        <taxon>Pseudomonadota</taxon>
        <taxon>Betaproteobacteria</taxon>
        <taxon>Burkholderiales</taxon>
        <taxon>Alcaligenaceae</taxon>
        <taxon>Paracandidimonas</taxon>
    </lineage>
</organism>
<evidence type="ECO:0000256" key="14">
    <source>
        <dbReference type="SAM" id="MobiDB-lite"/>
    </source>
</evidence>
<dbReference type="InterPro" id="IPR037066">
    <property type="entry name" value="Plug_dom_sf"/>
</dbReference>
<dbReference type="AlphaFoldDB" id="A0A4R3VC22"/>
<feature type="chain" id="PRO_5020395064" evidence="15">
    <location>
        <begin position="31"/>
        <end position="708"/>
    </location>
</feature>
<dbReference type="PROSITE" id="PS52016">
    <property type="entry name" value="TONB_DEPENDENT_REC_3"/>
    <property type="match status" value="1"/>
</dbReference>
<dbReference type="Gene3D" id="2.40.170.20">
    <property type="entry name" value="TonB-dependent receptor, beta-barrel domain"/>
    <property type="match status" value="1"/>
</dbReference>
<keyword evidence="19" id="KW-1185">Reference proteome</keyword>
<sequence>MHFKRKQSSLAIGLAFAALWPALWPALGQAQVTTLPSIRVAPQESTPLQPNTAQERKRLDQVPGGTNLIVPKEQERQATLRDVLDYQPGIVVQEFFGGLDQPRLNIRGSGIQSNPVNRGVLLMQDGLPLNEADGSFVISLLELRNTGLVSVRRGANAINPGATTLGGELDFQSLTGTNREGIKIEGGSFGRFGINAAKGFQGERFDGRISFSHDKSDGYRHHSQSRRTNMQANFGARFDNGVENRTYLSYTDLKFDIPNVVSKAAMEDNPRGVLGDGNTMPDQMQNVYDRDPNRKTKQFRLANRTYWGTEALNHTVGVYWQTIDDTFTNPTTSSPTDGHTYGVQWQMAGTQGSLDYRFGLNWARTDMDRELHATRHGENFLKFGDYDLQAENRNAMLGLAWHFNPQWQVVADLKYSQAIRDAKERLSGNRLDQDWSYFSPKVGVIWAPNENQRWFANISRSNEAPTYWEIIGNNVPPAFGMGNNVPVSTRLNRLDMQKANTFEIGGNGTWGAGRDAVSWSLTLYRSEVRNELMEIADATGAVSEVINYRGKTRHQGIELGLGGSIHGLGDGALDYRLAYTYSDFRFRDGQYAGNRIAGVPEHLIGAELLYRLGGLRFGPNVRWVSEAYTDHANTDADYAKRDAYALWGFKVDYQHDKHWSAFIQADNIFDKTYASSHLIRAKYPATPGAPGFLPGTGRSFSAGLSYRF</sequence>
<keyword evidence="4 11" id="KW-1134">Transmembrane beta strand</keyword>
<feature type="short sequence motif" description="TonB C-terminal box" evidence="12">
    <location>
        <begin position="691"/>
        <end position="708"/>
    </location>
</feature>
<dbReference type="Pfam" id="PF00593">
    <property type="entry name" value="TonB_dep_Rec_b-barrel"/>
    <property type="match status" value="1"/>
</dbReference>
<dbReference type="OrthoDB" id="7176844at2"/>
<dbReference type="InterPro" id="IPR012910">
    <property type="entry name" value="Plug_dom"/>
</dbReference>
<dbReference type="InterPro" id="IPR000531">
    <property type="entry name" value="Beta-barrel_TonB"/>
</dbReference>
<keyword evidence="7 13" id="KW-0798">TonB box</keyword>
<dbReference type="GO" id="GO:0009279">
    <property type="term" value="C:cell outer membrane"/>
    <property type="evidence" value="ECO:0007669"/>
    <property type="project" value="UniProtKB-SubCell"/>
</dbReference>
<feature type="compositionally biased region" description="Polar residues" evidence="14">
    <location>
        <begin position="43"/>
        <end position="53"/>
    </location>
</feature>
<feature type="domain" description="TonB-dependent receptor-like beta-barrel" evidence="16">
    <location>
        <begin position="235"/>
        <end position="668"/>
    </location>
</feature>
<gene>
    <name evidence="18" type="ORF">EV686_101315</name>
</gene>
<keyword evidence="6 15" id="KW-0732">Signal</keyword>
<dbReference type="InterPro" id="IPR036942">
    <property type="entry name" value="Beta-barrel_TonB_sf"/>
</dbReference>
<dbReference type="PANTHER" id="PTHR30069:SF28">
    <property type="entry name" value="TONB-DEPENDENT RECEPTOR YNCD-RELATED"/>
    <property type="match status" value="1"/>
</dbReference>
<dbReference type="PANTHER" id="PTHR30069">
    <property type="entry name" value="TONB-DEPENDENT OUTER MEMBRANE RECEPTOR"/>
    <property type="match status" value="1"/>
</dbReference>
<evidence type="ECO:0000256" key="1">
    <source>
        <dbReference type="ARBA" id="ARBA00004571"/>
    </source>
</evidence>
<dbReference type="EMBL" id="SMBX01000001">
    <property type="protein sequence ID" value="TCV02857.1"/>
    <property type="molecule type" value="Genomic_DNA"/>
</dbReference>
<evidence type="ECO:0000256" key="8">
    <source>
        <dbReference type="ARBA" id="ARBA00023136"/>
    </source>
</evidence>
<evidence type="ECO:0000256" key="12">
    <source>
        <dbReference type="PROSITE-ProRule" id="PRU10144"/>
    </source>
</evidence>
<proteinExistence type="inferred from homology"/>
<feature type="domain" description="TonB-dependent receptor plug" evidence="17">
    <location>
        <begin position="73"/>
        <end position="167"/>
    </location>
</feature>
<dbReference type="Gene3D" id="2.170.130.10">
    <property type="entry name" value="TonB-dependent receptor, plug domain"/>
    <property type="match status" value="1"/>
</dbReference>
<evidence type="ECO:0000256" key="13">
    <source>
        <dbReference type="RuleBase" id="RU003357"/>
    </source>
</evidence>
<dbReference type="InterPro" id="IPR010917">
    <property type="entry name" value="TonB_rcpt_CS"/>
</dbReference>
<evidence type="ECO:0000256" key="5">
    <source>
        <dbReference type="ARBA" id="ARBA00022692"/>
    </source>
</evidence>
<dbReference type="GO" id="GO:0015344">
    <property type="term" value="F:siderophore uptake transmembrane transporter activity"/>
    <property type="evidence" value="ECO:0007669"/>
    <property type="project" value="TreeGrafter"/>
</dbReference>
<keyword evidence="9 18" id="KW-0675">Receptor</keyword>
<name>A0A4R3VC22_9BURK</name>
<comment type="caution">
    <text evidence="18">The sequence shown here is derived from an EMBL/GenBank/DDBJ whole genome shotgun (WGS) entry which is preliminary data.</text>
</comment>
<evidence type="ECO:0000256" key="6">
    <source>
        <dbReference type="ARBA" id="ARBA00022729"/>
    </source>
</evidence>
<evidence type="ECO:0000256" key="7">
    <source>
        <dbReference type="ARBA" id="ARBA00023077"/>
    </source>
</evidence>
<evidence type="ECO:0000256" key="10">
    <source>
        <dbReference type="ARBA" id="ARBA00023237"/>
    </source>
</evidence>
<keyword evidence="10 11" id="KW-0998">Cell outer membrane</keyword>
<feature type="region of interest" description="Disordered" evidence="14">
    <location>
        <begin position="43"/>
        <end position="68"/>
    </location>
</feature>
<evidence type="ECO:0000256" key="9">
    <source>
        <dbReference type="ARBA" id="ARBA00023170"/>
    </source>
</evidence>
<evidence type="ECO:0000313" key="18">
    <source>
        <dbReference type="EMBL" id="TCV02857.1"/>
    </source>
</evidence>
<dbReference type="InterPro" id="IPR039426">
    <property type="entry name" value="TonB-dep_rcpt-like"/>
</dbReference>
<keyword evidence="8 11" id="KW-0472">Membrane</keyword>
<evidence type="ECO:0000256" key="2">
    <source>
        <dbReference type="ARBA" id="ARBA00009810"/>
    </source>
</evidence>
<dbReference type="Proteomes" id="UP000294692">
    <property type="component" value="Unassembled WGS sequence"/>
</dbReference>
<evidence type="ECO:0000256" key="11">
    <source>
        <dbReference type="PROSITE-ProRule" id="PRU01360"/>
    </source>
</evidence>
<evidence type="ECO:0000259" key="17">
    <source>
        <dbReference type="Pfam" id="PF07715"/>
    </source>
</evidence>
<dbReference type="Pfam" id="PF07715">
    <property type="entry name" value="Plug"/>
    <property type="match status" value="1"/>
</dbReference>
<accession>A0A4R3VC22</accession>
<evidence type="ECO:0000256" key="15">
    <source>
        <dbReference type="SAM" id="SignalP"/>
    </source>
</evidence>
<reference evidence="18 19" key="1">
    <citation type="submission" date="2019-03" db="EMBL/GenBank/DDBJ databases">
        <title>Genomic Encyclopedia of Type Strains, Phase IV (KMG-IV): sequencing the most valuable type-strain genomes for metagenomic binning, comparative biology and taxonomic classification.</title>
        <authorList>
            <person name="Goeker M."/>
        </authorList>
    </citation>
    <scope>NUCLEOTIDE SEQUENCE [LARGE SCALE GENOMIC DNA]</scope>
    <source>
        <strain evidence="18 19">DSM 100048</strain>
    </source>
</reference>
<dbReference type="SUPFAM" id="SSF56935">
    <property type="entry name" value="Porins"/>
    <property type="match status" value="1"/>
</dbReference>
<feature type="signal peptide" evidence="15">
    <location>
        <begin position="1"/>
        <end position="30"/>
    </location>
</feature>
<keyword evidence="5 11" id="KW-0812">Transmembrane</keyword>
<keyword evidence="3 11" id="KW-0813">Transport</keyword>
<dbReference type="RefSeq" id="WP_132472778.1">
    <property type="nucleotide sequence ID" value="NZ_JBHRVM010000001.1"/>
</dbReference>
<evidence type="ECO:0000259" key="16">
    <source>
        <dbReference type="Pfam" id="PF00593"/>
    </source>
</evidence>
<protein>
    <submittedName>
        <fullName evidence="18">Iron complex outermembrane receptor protein</fullName>
    </submittedName>
</protein>
<evidence type="ECO:0000313" key="19">
    <source>
        <dbReference type="Proteomes" id="UP000294692"/>
    </source>
</evidence>
<dbReference type="GO" id="GO:0044718">
    <property type="term" value="P:siderophore transmembrane transport"/>
    <property type="evidence" value="ECO:0007669"/>
    <property type="project" value="TreeGrafter"/>
</dbReference>
<comment type="similarity">
    <text evidence="2 11 13">Belongs to the TonB-dependent receptor family.</text>
</comment>